<gene>
    <name evidence="2" type="ORF">G3A56_16195</name>
</gene>
<keyword evidence="2" id="KW-0614">Plasmid</keyword>
<dbReference type="AlphaFoldDB" id="A0A7L5BKZ7"/>
<dbReference type="RefSeq" id="WP_164056694.1">
    <property type="nucleotide sequence ID" value="NZ_CP048633.1"/>
</dbReference>
<dbReference type="EMBL" id="CP048633">
    <property type="protein sequence ID" value="QIB39539.1"/>
    <property type="molecule type" value="Genomic_DNA"/>
</dbReference>
<organism evidence="2 3">
    <name type="scientific">Rhizobium oryzihabitans</name>
    <dbReference type="NCBI Taxonomy" id="2267833"/>
    <lineage>
        <taxon>Bacteria</taxon>
        <taxon>Pseudomonadati</taxon>
        <taxon>Pseudomonadota</taxon>
        <taxon>Alphaproteobacteria</taxon>
        <taxon>Hyphomicrobiales</taxon>
        <taxon>Rhizobiaceae</taxon>
        <taxon>Rhizobium/Agrobacterium group</taxon>
        <taxon>Rhizobium</taxon>
    </lineage>
</organism>
<dbReference type="Proteomes" id="UP000464865">
    <property type="component" value="Plasmid p1"/>
</dbReference>
<geneLocation type="plasmid" evidence="2 3">
    <name>p1</name>
</geneLocation>
<name>A0A7L5BKZ7_9HYPH</name>
<keyword evidence="3" id="KW-1185">Reference proteome</keyword>
<protein>
    <submittedName>
        <fullName evidence="2">Uncharacterized protein</fullName>
    </submittedName>
</protein>
<sequence length="129" mass="14453">MNMSRCDLWSSQARSRRFTGHPRFPTAHNQLFEPSIPSVGHPNEGNLQSQLSEKGERDCRPHSTSVFEPKTRTIFFRRSLEWSMTNASAEIWTLGASANIPLSSFTLAIGYSSVVSPRKASPLNTWKAS</sequence>
<dbReference type="KEGG" id="roy:G3A56_16195"/>
<accession>A0A7L5BKZ7</accession>
<evidence type="ECO:0000313" key="2">
    <source>
        <dbReference type="EMBL" id="QIB39539.1"/>
    </source>
</evidence>
<reference evidence="2 3" key="1">
    <citation type="submission" date="2020-02" db="EMBL/GenBank/DDBJ databases">
        <title>Plant-Promoting Endophytic Bacterium Rhizobium oryzihabitans sp. nov., Isolated from the Root of Rice.</title>
        <authorList>
            <person name="zhao J."/>
            <person name="Zhang G."/>
        </authorList>
    </citation>
    <scope>NUCLEOTIDE SEQUENCE [LARGE SCALE GENOMIC DNA]</scope>
    <source>
        <strain evidence="2 3">M15</strain>
        <plasmid evidence="2 3">p1</plasmid>
    </source>
</reference>
<evidence type="ECO:0000256" key="1">
    <source>
        <dbReference type="SAM" id="MobiDB-lite"/>
    </source>
</evidence>
<feature type="region of interest" description="Disordered" evidence="1">
    <location>
        <begin position="19"/>
        <end position="64"/>
    </location>
</feature>
<proteinExistence type="predicted"/>
<evidence type="ECO:0000313" key="3">
    <source>
        <dbReference type="Proteomes" id="UP000464865"/>
    </source>
</evidence>